<dbReference type="InParanoid" id="A0A482WN49"/>
<feature type="domain" description="2',5'-phosphodiesterase 12-like N-terminal" evidence="1">
    <location>
        <begin position="157"/>
        <end position="253"/>
    </location>
</feature>
<evidence type="ECO:0000259" key="1">
    <source>
        <dbReference type="Pfam" id="PF21171"/>
    </source>
</evidence>
<name>A0A482WN49_LAOST</name>
<gene>
    <name evidence="2" type="ORF">LSTR_LSTR016636</name>
</gene>
<evidence type="ECO:0000313" key="2">
    <source>
        <dbReference type="EMBL" id="RZF34601.1"/>
    </source>
</evidence>
<dbReference type="Proteomes" id="UP000291343">
    <property type="component" value="Unassembled WGS sequence"/>
</dbReference>
<reference evidence="2 3" key="1">
    <citation type="journal article" date="2017" name="Gigascience">
        <title>Genome sequence of the small brown planthopper, Laodelphax striatellus.</title>
        <authorList>
            <person name="Zhu J."/>
            <person name="Jiang F."/>
            <person name="Wang X."/>
            <person name="Yang P."/>
            <person name="Bao Y."/>
            <person name="Zhao W."/>
            <person name="Wang W."/>
            <person name="Lu H."/>
            <person name="Wang Q."/>
            <person name="Cui N."/>
            <person name="Li J."/>
            <person name="Chen X."/>
            <person name="Luo L."/>
            <person name="Yu J."/>
            <person name="Kang L."/>
            <person name="Cui F."/>
        </authorList>
    </citation>
    <scope>NUCLEOTIDE SEQUENCE [LARGE SCALE GENOMIC DNA]</scope>
    <source>
        <strain evidence="2">Lst14</strain>
    </source>
</reference>
<proteinExistence type="predicted"/>
<keyword evidence="3" id="KW-1185">Reference proteome</keyword>
<dbReference type="EMBL" id="QKKF02030884">
    <property type="protein sequence ID" value="RZF34601.1"/>
    <property type="molecule type" value="Genomic_DNA"/>
</dbReference>
<sequence>MTVFLWRCRALPAIIRSYSLSYKTNLKAHSMEKPTAYFRLTDGYDTFQVSFLFKNETLNIERECNFNRKLDERVGDFLNRVKVNIDKLKSSKRKNKKQKVLTDLELDSSVSSAGLFQDGTLIDSETICRDAIFCYKSAKNLSLNINDVQYSVSINAPWVNELCLPSSMLAGFFIYPSKFNVLFSEQKDCSFTWFRKKCKQAPKSDDPGWQKVGEGFVYTVENEDVGYYLKLTCVPSNNELKGPEASTVSSGLIEAGPGLCPFEDRHPFTQNRLSGNE</sequence>
<comment type="caution">
    <text evidence="2">The sequence shown here is derived from an EMBL/GenBank/DDBJ whole genome shotgun (WGS) entry which is preliminary data.</text>
</comment>
<dbReference type="Pfam" id="PF21171">
    <property type="entry name" value="PDE12-like_N"/>
    <property type="match status" value="1"/>
</dbReference>
<evidence type="ECO:0000313" key="3">
    <source>
        <dbReference type="Proteomes" id="UP000291343"/>
    </source>
</evidence>
<dbReference type="OrthoDB" id="412787at2759"/>
<dbReference type="SMR" id="A0A482WN49"/>
<dbReference type="AlphaFoldDB" id="A0A482WN49"/>
<dbReference type="InterPro" id="IPR048821">
    <property type="entry name" value="PDE12-like_N"/>
</dbReference>
<accession>A0A482WN49</accession>
<dbReference type="STRING" id="195883.A0A482WN49"/>
<protein>
    <recommendedName>
        <fullName evidence="1">2',5'-phosphodiesterase 12-like N-terminal domain-containing protein</fullName>
    </recommendedName>
</protein>
<organism evidence="2 3">
    <name type="scientific">Laodelphax striatellus</name>
    <name type="common">Small brown planthopper</name>
    <name type="synonym">Delphax striatella</name>
    <dbReference type="NCBI Taxonomy" id="195883"/>
    <lineage>
        <taxon>Eukaryota</taxon>
        <taxon>Metazoa</taxon>
        <taxon>Ecdysozoa</taxon>
        <taxon>Arthropoda</taxon>
        <taxon>Hexapoda</taxon>
        <taxon>Insecta</taxon>
        <taxon>Pterygota</taxon>
        <taxon>Neoptera</taxon>
        <taxon>Paraneoptera</taxon>
        <taxon>Hemiptera</taxon>
        <taxon>Auchenorrhyncha</taxon>
        <taxon>Fulgoroidea</taxon>
        <taxon>Delphacidae</taxon>
        <taxon>Criomorphinae</taxon>
        <taxon>Laodelphax</taxon>
    </lineage>
</organism>